<feature type="domain" description="Radical SAM core" evidence="16">
    <location>
        <begin position="52"/>
        <end position="281"/>
    </location>
</feature>
<feature type="binding site" evidence="14 15">
    <location>
        <position position="70"/>
    </location>
    <ligand>
        <name>[4Fe-4S] cluster</name>
        <dbReference type="ChEBI" id="CHEBI:49883"/>
        <note>4Fe-4S-S-AdoMet</note>
    </ligand>
</feature>
<dbReference type="EC" id="2.8.1.6" evidence="4 14"/>
<dbReference type="UniPathway" id="UPA00078">
    <property type="reaction ID" value="UER00162"/>
</dbReference>
<dbReference type="EMBL" id="OJIN01000073">
    <property type="protein sequence ID" value="SPD73025.1"/>
    <property type="molecule type" value="Genomic_DNA"/>
</dbReference>
<dbReference type="InterPro" id="IPR010722">
    <property type="entry name" value="BATS_dom"/>
</dbReference>
<dbReference type="PANTHER" id="PTHR22976:SF2">
    <property type="entry name" value="BIOTIN SYNTHASE, MITOCHONDRIAL"/>
    <property type="match status" value="1"/>
</dbReference>
<dbReference type="SUPFAM" id="SSF102114">
    <property type="entry name" value="Radical SAM enzymes"/>
    <property type="match status" value="1"/>
</dbReference>
<feature type="binding site" evidence="14 15">
    <location>
        <position position="77"/>
    </location>
    <ligand>
        <name>[4Fe-4S] cluster</name>
        <dbReference type="ChEBI" id="CHEBI:49883"/>
        <note>4Fe-4S-S-AdoMet</note>
    </ligand>
</feature>
<comment type="catalytic activity">
    <reaction evidence="13 14">
        <text>(4R,5S)-dethiobiotin + (sulfur carrier)-SH + 2 reduced [2Fe-2S]-[ferredoxin] + 2 S-adenosyl-L-methionine = (sulfur carrier)-H + biotin + 2 5'-deoxyadenosine + 2 L-methionine + 2 oxidized [2Fe-2S]-[ferredoxin]</text>
        <dbReference type="Rhea" id="RHEA:22060"/>
        <dbReference type="Rhea" id="RHEA-COMP:10000"/>
        <dbReference type="Rhea" id="RHEA-COMP:10001"/>
        <dbReference type="Rhea" id="RHEA-COMP:14737"/>
        <dbReference type="Rhea" id="RHEA-COMP:14739"/>
        <dbReference type="ChEBI" id="CHEBI:17319"/>
        <dbReference type="ChEBI" id="CHEBI:29917"/>
        <dbReference type="ChEBI" id="CHEBI:33737"/>
        <dbReference type="ChEBI" id="CHEBI:33738"/>
        <dbReference type="ChEBI" id="CHEBI:57586"/>
        <dbReference type="ChEBI" id="CHEBI:57844"/>
        <dbReference type="ChEBI" id="CHEBI:59789"/>
        <dbReference type="ChEBI" id="CHEBI:64428"/>
        <dbReference type="ChEBI" id="CHEBI:149473"/>
        <dbReference type="EC" id="2.8.1.6"/>
    </reaction>
</comment>
<dbReference type="InterPro" id="IPR002684">
    <property type="entry name" value="Biotin_synth/BioAB"/>
</dbReference>
<keyword evidence="12 14" id="KW-0411">Iron-sulfur</keyword>
<dbReference type="PANTHER" id="PTHR22976">
    <property type="entry name" value="BIOTIN SYNTHASE"/>
    <property type="match status" value="1"/>
</dbReference>
<keyword evidence="7 14" id="KW-0949">S-adenosyl-L-methionine</keyword>
<dbReference type="InterPro" id="IPR024177">
    <property type="entry name" value="Biotin_synthase"/>
</dbReference>
<accession>A0A445MU85</accession>
<dbReference type="InterPro" id="IPR006638">
    <property type="entry name" value="Elp3/MiaA/NifB-like_rSAM"/>
</dbReference>
<dbReference type="Pfam" id="PF04055">
    <property type="entry name" value="Radical_SAM"/>
    <property type="match status" value="1"/>
</dbReference>
<evidence type="ECO:0000256" key="9">
    <source>
        <dbReference type="ARBA" id="ARBA00022723"/>
    </source>
</evidence>
<dbReference type="GO" id="GO:0004076">
    <property type="term" value="F:biotin synthase activity"/>
    <property type="evidence" value="ECO:0007669"/>
    <property type="project" value="UniProtKB-UniRule"/>
</dbReference>
<evidence type="ECO:0000256" key="10">
    <source>
        <dbReference type="ARBA" id="ARBA00022756"/>
    </source>
</evidence>
<comment type="pathway">
    <text evidence="1 14">Cofactor biosynthesis; biotin biosynthesis; biotin from 7,8-diaminononanoate: step 2/2.</text>
</comment>
<dbReference type="SMART" id="SM00876">
    <property type="entry name" value="BATS"/>
    <property type="match status" value="1"/>
</dbReference>
<evidence type="ECO:0000256" key="12">
    <source>
        <dbReference type="ARBA" id="ARBA00023014"/>
    </source>
</evidence>
<dbReference type="GO" id="GO:0051537">
    <property type="term" value="F:2 iron, 2 sulfur cluster binding"/>
    <property type="evidence" value="ECO:0007669"/>
    <property type="project" value="UniProtKB-KW"/>
</dbReference>
<dbReference type="InterPro" id="IPR058240">
    <property type="entry name" value="rSAM_sf"/>
</dbReference>
<comment type="cofactor">
    <cofactor evidence="15">
        <name>[2Fe-2S] cluster</name>
        <dbReference type="ChEBI" id="CHEBI:190135"/>
    </cofactor>
    <text evidence="15">Binds 1 [2Fe-2S] cluster. The cluster is coordinated with 3 cysteines and 1 arginine.</text>
</comment>
<dbReference type="GO" id="GO:0051539">
    <property type="term" value="F:4 iron, 4 sulfur cluster binding"/>
    <property type="evidence" value="ECO:0007669"/>
    <property type="project" value="UniProtKB-KW"/>
</dbReference>
<organism evidence="17">
    <name type="scientific">uncultured Desulfobacterium sp</name>
    <dbReference type="NCBI Taxonomy" id="201089"/>
    <lineage>
        <taxon>Bacteria</taxon>
        <taxon>Pseudomonadati</taxon>
        <taxon>Thermodesulfobacteriota</taxon>
        <taxon>Desulfobacteria</taxon>
        <taxon>Desulfobacterales</taxon>
        <taxon>Desulfobacteriaceae</taxon>
        <taxon>Desulfobacterium</taxon>
        <taxon>environmental samples</taxon>
    </lineage>
</organism>
<keyword evidence="6 14" id="KW-0808">Transferase</keyword>
<dbReference type="InterPro" id="IPR007197">
    <property type="entry name" value="rSAM"/>
</dbReference>
<evidence type="ECO:0000256" key="2">
    <source>
        <dbReference type="ARBA" id="ARBA00010765"/>
    </source>
</evidence>
<comment type="cofactor">
    <cofactor evidence="14">
        <name>[2Fe-2S] cluster</name>
        <dbReference type="ChEBI" id="CHEBI:190135"/>
    </cofactor>
    <text evidence="14">Binds 1 [2Fe-2S] cluster. The cluster is coordinated with 3 cysteines and 1 arginine.</text>
</comment>
<dbReference type="CDD" id="cd01335">
    <property type="entry name" value="Radical_SAM"/>
    <property type="match status" value="1"/>
</dbReference>
<feature type="binding site" evidence="14 15">
    <location>
        <position position="114"/>
    </location>
    <ligand>
        <name>[2Fe-2S] cluster</name>
        <dbReference type="ChEBI" id="CHEBI:190135"/>
    </ligand>
</feature>
<comment type="function">
    <text evidence="14">Catalyzes the conversion of dethiobiotin (DTB) to biotin by the insertion of a sulfur atom into dethiobiotin via a radical-based mechanism.</text>
</comment>
<evidence type="ECO:0000313" key="17">
    <source>
        <dbReference type="EMBL" id="SPD73025.1"/>
    </source>
</evidence>
<proteinExistence type="inferred from homology"/>
<dbReference type="Pfam" id="PF06968">
    <property type="entry name" value="BATS"/>
    <property type="match status" value="1"/>
</dbReference>
<dbReference type="GO" id="GO:0009102">
    <property type="term" value="P:biotin biosynthetic process"/>
    <property type="evidence" value="ECO:0007669"/>
    <property type="project" value="UniProtKB-UniRule"/>
</dbReference>
<dbReference type="PROSITE" id="PS51918">
    <property type="entry name" value="RADICAL_SAM"/>
    <property type="match status" value="1"/>
</dbReference>
<sequence length="335" mass="37385">MIMTDKAMAIITEKALEEPGYSISYEEACSLAGLQDDTNELLVTASRIRYRFKGNRVFTCSIINAKSGYCSEDCAFCAQSGHHKTGISTYPILDKDTLVGTAIRMREAGATMYSMVTSGFAMKEKEVEAICRAAEEIRRKTDLSVCASLGRLTEPMARRLKESGITSYHHNLETSRSYFSHICTTHQYEEDIETIKIARSAGLRVCSGGIMGLGESWEQRVELAITVRDLDIDSIPINFLNPIAGTPMQDRGLLSPMEALKTIALFRIINPQKDITICGGRERTLKDFQSWIFLAGANGVMIGDYLTTKGRSAEMDIEMIRDMRLEIERRIRAEG</sequence>
<evidence type="ECO:0000256" key="5">
    <source>
        <dbReference type="ARBA" id="ARBA00022485"/>
    </source>
</evidence>
<keyword evidence="8 14" id="KW-0001">2Fe-2S</keyword>
<evidence type="ECO:0000256" key="4">
    <source>
        <dbReference type="ARBA" id="ARBA00012236"/>
    </source>
</evidence>
<comment type="similarity">
    <text evidence="2 14">Belongs to the radical SAM superfamily. Biotin synthase family.</text>
</comment>
<keyword evidence="11 14" id="KW-0408">Iron</keyword>
<reference evidence="17" key="1">
    <citation type="submission" date="2018-01" db="EMBL/GenBank/DDBJ databases">
        <authorList>
            <person name="Regsiter A."/>
            <person name="William W."/>
        </authorList>
    </citation>
    <scope>NUCLEOTIDE SEQUENCE</scope>
    <source>
        <strain evidence="17">TRIP AH-1</strain>
    </source>
</reference>
<dbReference type="PIRSF" id="PIRSF001619">
    <property type="entry name" value="Biotin_synth"/>
    <property type="match status" value="1"/>
</dbReference>
<dbReference type="HAMAP" id="MF_01694">
    <property type="entry name" value="BioB"/>
    <property type="match status" value="1"/>
</dbReference>
<dbReference type="SFLD" id="SFLDG01278">
    <property type="entry name" value="biotin_synthase_like"/>
    <property type="match status" value="1"/>
</dbReference>
<feature type="binding site" evidence="14 15">
    <location>
        <position position="74"/>
    </location>
    <ligand>
        <name>[4Fe-4S] cluster</name>
        <dbReference type="ChEBI" id="CHEBI:49883"/>
        <note>4Fe-4S-S-AdoMet</note>
    </ligand>
</feature>
<dbReference type="GO" id="GO:0005506">
    <property type="term" value="F:iron ion binding"/>
    <property type="evidence" value="ECO:0007669"/>
    <property type="project" value="UniProtKB-UniRule"/>
</dbReference>
<dbReference type="InterPro" id="IPR013785">
    <property type="entry name" value="Aldolase_TIM"/>
</dbReference>
<gene>
    <name evidence="14 17" type="primary">bioB</name>
    <name evidence="17" type="ORF">PITCH_A1640035</name>
</gene>
<keyword evidence="10 14" id="KW-0093">Biotin biosynthesis</keyword>
<keyword evidence="9 14" id="KW-0479">Metal-binding</keyword>
<protein>
    <recommendedName>
        <fullName evidence="4 14">Biotin synthase</fullName>
        <ecNumber evidence="4 14">2.8.1.6</ecNumber>
    </recommendedName>
</protein>
<feature type="binding site" evidence="14 15">
    <location>
        <position position="206"/>
    </location>
    <ligand>
        <name>[2Fe-2S] cluster</name>
        <dbReference type="ChEBI" id="CHEBI:190135"/>
    </ligand>
</feature>
<dbReference type="AlphaFoldDB" id="A0A445MU85"/>
<comment type="cofactor">
    <cofactor evidence="14 15">
        <name>[4Fe-4S] cluster</name>
        <dbReference type="ChEBI" id="CHEBI:49883"/>
    </cofactor>
    <text evidence="14 15">Binds 1 [4Fe-4S] cluster. The cluster is coordinated with 3 cysteines and an exchangeable S-adenosyl-L-methionine.</text>
</comment>
<dbReference type="SMART" id="SM00729">
    <property type="entry name" value="Elp3"/>
    <property type="match status" value="1"/>
</dbReference>
<evidence type="ECO:0000256" key="7">
    <source>
        <dbReference type="ARBA" id="ARBA00022691"/>
    </source>
</evidence>
<dbReference type="SFLD" id="SFLDG01060">
    <property type="entry name" value="BATS_domain_containing"/>
    <property type="match status" value="1"/>
</dbReference>
<evidence type="ECO:0000256" key="15">
    <source>
        <dbReference type="PIRSR" id="PIRSR001619-1"/>
    </source>
</evidence>
<evidence type="ECO:0000256" key="11">
    <source>
        <dbReference type="ARBA" id="ARBA00023004"/>
    </source>
</evidence>
<evidence type="ECO:0000256" key="1">
    <source>
        <dbReference type="ARBA" id="ARBA00004942"/>
    </source>
</evidence>
<comment type="subunit">
    <text evidence="3 14">Homodimer.</text>
</comment>
<feature type="binding site" evidence="14 15">
    <location>
        <position position="146"/>
    </location>
    <ligand>
        <name>[2Fe-2S] cluster</name>
        <dbReference type="ChEBI" id="CHEBI:190135"/>
    </ligand>
</feature>
<evidence type="ECO:0000256" key="14">
    <source>
        <dbReference type="HAMAP-Rule" id="MF_01694"/>
    </source>
</evidence>
<dbReference type="Gene3D" id="3.20.20.70">
    <property type="entry name" value="Aldolase class I"/>
    <property type="match status" value="1"/>
</dbReference>
<dbReference type="SFLD" id="SFLDS00029">
    <property type="entry name" value="Radical_SAM"/>
    <property type="match status" value="1"/>
</dbReference>
<evidence type="ECO:0000259" key="16">
    <source>
        <dbReference type="PROSITE" id="PS51918"/>
    </source>
</evidence>
<dbReference type="FunFam" id="3.20.20.70:FF:000026">
    <property type="entry name" value="Biotin synthase"/>
    <property type="match status" value="1"/>
</dbReference>
<dbReference type="NCBIfam" id="TIGR00433">
    <property type="entry name" value="bioB"/>
    <property type="match status" value="1"/>
</dbReference>
<name>A0A445MU85_9BACT</name>
<evidence type="ECO:0000256" key="8">
    <source>
        <dbReference type="ARBA" id="ARBA00022714"/>
    </source>
</evidence>
<evidence type="ECO:0000256" key="6">
    <source>
        <dbReference type="ARBA" id="ARBA00022679"/>
    </source>
</evidence>
<evidence type="ECO:0000256" key="3">
    <source>
        <dbReference type="ARBA" id="ARBA00011738"/>
    </source>
</evidence>
<keyword evidence="5 14" id="KW-0004">4Fe-4S</keyword>
<comment type="caution">
    <text evidence="14">Lacks conserved residue(s) required for the propagation of feature annotation.</text>
</comment>
<evidence type="ECO:0000256" key="13">
    <source>
        <dbReference type="ARBA" id="ARBA00051157"/>
    </source>
</evidence>